<dbReference type="OrthoDB" id="15082at2759"/>
<name>A0A0S4KNQ8_BODSA</name>
<dbReference type="PANTHER" id="PTHR13242">
    <property type="entry name" value="EUKARYOTIC TRANSLATION INITIATION FACTOR 3"/>
    <property type="match status" value="1"/>
</dbReference>
<dbReference type="GO" id="GO:0005852">
    <property type="term" value="C:eukaryotic translation initiation factor 3 complex"/>
    <property type="evidence" value="ECO:0007669"/>
    <property type="project" value="InterPro"/>
</dbReference>
<keyword evidence="2" id="KW-0396">Initiation factor</keyword>
<keyword evidence="1" id="KW-0963">Cytoplasm</keyword>
<accession>A0A0S4KNQ8</accession>
<dbReference type="PANTHER" id="PTHR13242:SF0">
    <property type="entry name" value="EUKARYOTIC TRANSLATION INITIATION FACTOR 3 SUBUNIT L"/>
    <property type="match status" value="1"/>
</dbReference>
<dbReference type="AlphaFoldDB" id="A0A0S4KNQ8"/>
<dbReference type="VEuPathDB" id="TriTrypDB:BSAL_33435"/>
<evidence type="ECO:0008006" key="6">
    <source>
        <dbReference type="Google" id="ProtNLM"/>
    </source>
</evidence>
<proteinExistence type="predicted"/>
<reference evidence="5" key="1">
    <citation type="submission" date="2015-09" db="EMBL/GenBank/DDBJ databases">
        <authorList>
            <consortium name="Pathogen Informatics"/>
        </authorList>
    </citation>
    <scope>NUCLEOTIDE SEQUENCE [LARGE SCALE GENOMIC DNA]</scope>
    <source>
        <strain evidence="5">Lake Konstanz</strain>
    </source>
</reference>
<dbReference type="GO" id="GO:0003743">
    <property type="term" value="F:translation initiation factor activity"/>
    <property type="evidence" value="ECO:0007669"/>
    <property type="project" value="UniProtKB-KW"/>
</dbReference>
<dbReference type="OMA" id="AGWFIRN"/>
<protein>
    <recommendedName>
        <fullName evidence="6">Eukaryotic translation initiation factor 3 subunit L</fullName>
    </recommendedName>
</protein>
<sequence length="434" mass="48421">MATRTNPDAADAGVPPEVIEFIVNLDKTVREYGDIADYVYKNHSETGRTCGFGVDISVKPVVFRHWPWDDAKEISELKLNPKTRLLYKFLCCKHAFQDRSVERNPTAAARAWAVFSDMSSMLLATDSGDLPNSLIWEVFDELMFQLSIVYQKRMLKKKDVREVWSISNVTKKLKAIVESSGILKVLENVKAGTVAPEAILCQSVTEIQHPELAPRHQALAAGLFSIITLFRLDVLLADYSSALARVEVLSVPVHGRAYFSGVASENATPAHVSLFYNIGFCYLMLRRYVDAANSFRTCLAVKTGRGFAERIQIDSASLYSIATILGGFQGEDIGNFLYERHRGNFDDEFRQLSSGQHEKFREVFSRSSPKFISIPAAGAFAEGVASESKDLQTHMFMREVMQQLHSVALRGYFQVAGEELDGTAALLSISSFTR</sequence>
<gene>
    <name evidence="4" type="ORF">BSAL_33435</name>
</gene>
<dbReference type="Proteomes" id="UP000051952">
    <property type="component" value="Unassembled WGS sequence"/>
</dbReference>
<evidence type="ECO:0000256" key="2">
    <source>
        <dbReference type="ARBA" id="ARBA00022540"/>
    </source>
</evidence>
<evidence type="ECO:0000313" key="4">
    <source>
        <dbReference type="EMBL" id="CUI15250.1"/>
    </source>
</evidence>
<evidence type="ECO:0000256" key="3">
    <source>
        <dbReference type="ARBA" id="ARBA00022917"/>
    </source>
</evidence>
<keyword evidence="3" id="KW-0648">Protein biosynthesis</keyword>
<evidence type="ECO:0000256" key="1">
    <source>
        <dbReference type="ARBA" id="ARBA00022490"/>
    </source>
</evidence>
<dbReference type="EMBL" id="CYKH01001954">
    <property type="protein sequence ID" value="CUI15250.1"/>
    <property type="molecule type" value="Genomic_DNA"/>
</dbReference>
<dbReference type="InterPro" id="IPR019382">
    <property type="entry name" value="eIF3l"/>
</dbReference>
<organism evidence="4 5">
    <name type="scientific">Bodo saltans</name>
    <name type="common">Flagellated protozoan</name>
    <dbReference type="NCBI Taxonomy" id="75058"/>
    <lineage>
        <taxon>Eukaryota</taxon>
        <taxon>Discoba</taxon>
        <taxon>Euglenozoa</taxon>
        <taxon>Kinetoplastea</taxon>
        <taxon>Metakinetoplastina</taxon>
        <taxon>Eubodonida</taxon>
        <taxon>Bodonidae</taxon>
        <taxon>Bodo</taxon>
    </lineage>
</organism>
<keyword evidence="5" id="KW-1185">Reference proteome</keyword>
<dbReference type="Pfam" id="PF10255">
    <property type="entry name" value="Paf67"/>
    <property type="match status" value="1"/>
</dbReference>
<evidence type="ECO:0000313" key="5">
    <source>
        <dbReference type="Proteomes" id="UP000051952"/>
    </source>
</evidence>